<keyword evidence="11" id="KW-1185">Reference proteome</keyword>
<dbReference type="Proteomes" id="UP000012283">
    <property type="component" value="Unassembled WGS sequence"/>
</dbReference>
<evidence type="ECO:0000256" key="3">
    <source>
        <dbReference type="ARBA" id="ARBA00022722"/>
    </source>
</evidence>
<dbReference type="Pfam" id="PF02272">
    <property type="entry name" value="DHHA1"/>
    <property type="match status" value="1"/>
</dbReference>
<proteinExistence type="inferred from homology"/>
<feature type="domain" description="Single-stranded-DNA-specific exonuclease RecJ C-terminal" evidence="8">
    <location>
        <begin position="566"/>
        <end position="760"/>
    </location>
</feature>
<evidence type="ECO:0000259" key="8">
    <source>
        <dbReference type="Pfam" id="PF10141"/>
    </source>
</evidence>
<dbReference type="EMBL" id="APML01000023">
    <property type="protein sequence ID" value="ENH97091.1"/>
    <property type="molecule type" value="Genomic_DNA"/>
</dbReference>
<protein>
    <recommendedName>
        <fullName evidence="2">Single-stranded-DNA-specific exonuclease RecJ</fullName>
    </recommendedName>
</protein>
<comment type="similarity">
    <text evidence="1">Belongs to the RecJ family.</text>
</comment>
<feature type="domain" description="DHHA1" evidence="7">
    <location>
        <begin position="346"/>
        <end position="439"/>
    </location>
</feature>
<dbReference type="InterPro" id="IPR041122">
    <property type="entry name" value="RecJ_OB"/>
</dbReference>
<dbReference type="OrthoDB" id="9809852at2"/>
<dbReference type="Pfam" id="PF01368">
    <property type="entry name" value="DHH"/>
    <property type="match status" value="1"/>
</dbReference>
<dbReference type="Pfam" id="PF17768">
    <property type="entry name" value="RecJ_OB"/>
    <property type="match status" value="1"/>
</dbReference>
<feature type="domain" description="DDH" evidence="6">
    <location>
        <begin position="83"/>
        <end position="226"/>
    </location>
</feature>
<organism evidence="10 11">
    <name type="scientific">Gracilibacillus halophilus YIM-C55.5</name>
    <dbReference type="NCBI Taxonomy" id="1308866"/>
    <lineage>
        <taxon>Bacteria</taxon>
        <taxon>Bacillati</taxon>
        <taxon>Bacillota</taxon>
        <taxon>Bacilli</taxon>
        <taxon>Bacillales</taxon>
        <taxon>Bacillaceae</taxon>
        <taxon>Gracilibacillus</taxon>
    </lineage>
</organism>
<dbReference type="Pfam" id="PF10141">
    <property type="entry name" value="ssDNA-exonuc_C"/>
    <property type="match status" value="1"/>
</dbReference>
<dbReference type="eggNOG" id="COG0608">
    <property type="taxonomic scope" value="Bacteria"/>
</dbReference>
<sequence length="778" mass="88781">MLPSQANWIHTYKQQDISDISKLDGLNLSPIVKQLLLQRGIQTKEEAEKFLHPALDQLHEPELLTTMDKAIERVRKAVDQGESILVYGDYDADGVTSTCLMVEALREIGAMCDYYIPNRFTEGYGPNEEAFREAHRQGFQLIITVDNGIAGIKEVALANELGLDVIITDHHEVQETLPDALAIIHPKCAEDYPFKELAGVGVAFKFATALLGYLPKQFLELVAIGTVADLVPLTGENRNLVYYGLQALSNTKRIGMNTLKRLCSMEDSVTEEDIGFRIGPRLNAVGRLQDANLAVDLLLTDDPEEAEELAMYVQDLNTERQQIVSDIATEAKEMVESMGDLDEKPVIVVAKVGWNPGVLGIVASKLVQKYDRPAIVLAIDPETGLAKGSARSIDHFDLFHHCMQVRELFTHFGGHAQAAGMTLPVDQVERLRDSLSEQANSNLNPEDYMPQMKVDMSITVDQVDLDLVKEINQLAPFGMNNAKPMIHIEGQPVELRQIGATKKHLKLKFSENNKQLDCIGFGFGDKQSLITKQTPVQLIGELQLNEWNGIYKPQIVIKDLAITEWQLFDYRGAMQTVKQWDQFQPEDACLVFREDTNISSIPNLITKEQLVTSDDSYKNLYLFDLPETLEDLRQVLKYHQFERIYLCYQLENSQYFQMMPTREDFKWLYQLLHKRKYFDYKQDAPKLAKYKGWKLDKIKFMFQVFHDLEFVTREGGTILPTDQPKKKDLEESEVYQLHAQQIEIEETLYYSTYKALKKWLSDQMNENQTSEEEIVYGL</sequence>
<dbReference type="GO" id="GO:0006281">
    <property type="term" value="P:DNA repair"/>
    <property type="evidence" value="ECO:0007669"/>
    <property type="project" value="InterPro"/>
</dbReference>
<dbReference type="PANTHER" id="PTHR30255">
    <property type="entry name" value="SINGLE-STRANDED-DNA-SPECIFIC EXONUCLEASE RECJ"/>
    <property type="match status" value="1"/>
</dbReference>
<reference evidence="10 11" key="1">
    <citation type="submission" date="2013-03" db="EMBL/GenBank/DDBJ databases">
        <title>Draft genome sequence of Gracibacillus halophilus YIM-C55.5, a moderately halophilic and thermophilic organism from the Xiaochaidamu salt lake.</title>
        <authorList>
            <person name="Sugumar T."/>
            <person name="Polireddy D.R."/>
            <person name="Antony A."/>
            <person name="Madhava Y.R."/>
            <person name="Sivakumar N."/>
        </authorList>
    </citation>
    <scope>NUCLEOTIDE SEQUENCE [LARGE SCALE GENOMIC DNA]</scope>
    <source>
        <strain evidence="10 11">YIM-C55.5</strain>
    </source>
</reference>
<dbReference type="GO" id="GO:0008409">
    <property type="term" value="F:5'-3' exonuclease activity"/>
    <property type="evidence" value="ECO:0007669"/>
    <property type="project" value="InterPro"/>
</dbReference>
<dbReference type="InterPro" id="IPR051673">
    <property type="entry name" value="SSDNA_exonuclease_RecJ"/>
</dbReference>
<comment type="caution">
    <text evidence="10">The sequence shown here is derived from an EMBL/GenBank/DDBJ whole genome shotgun (WGS) entry which is preliminary data.</text>
</comment>
<dbReference type="InterPro" id="IPR003156">
    <property type="entry name" value="DHHA1_dom"/>
</dbReference>
<dbReference type="InterPro" id="IPR004610">
    <property type="entry name" value="RecJ"/>
</dbReference>
<evidence type="ECO:0000256" key="2">
    <source>
        <dbReference type="ARBA" id="ARBA00019841"/>
    </source>
</evidence>
<keyword evidence="3" id="KW-0540">Nuclease</keyword>
<dbReference type="AlphaFoldDB" id="N4WVK1"/>
<dbReference type="PANTHER" id="PTHR30255:SF2">
    <property type="entry name" value="SINGLE-STRANDED-DNA-SPECIFIC EXONUCLEASE RECJ"/>
    <property type="match status" value="1"/>
</dbReference>
<dbReference type="GO" id="GO:0003677">
    <property type="term" value="F:DNA binding"/>
    <property type="evidence" value="ECO:0007669"/>
    <property type="project" value="UniProtKB-KW"/>
</dbReference>
<dbReference type="RefSeq" id="WP_003467414.1">
    <property type="nucleotide sequence ID" value="NZ_APML01000023.1"/>
</dbReference>
<evidence type="ECO:0000259" key="9">
    <source>
        <dbReference type="Pfam" id="PF17768"/>
    </source>
</evidence>
<feature type="domain" description="RecJ OB" evidence="9">
    <location>
        <begin position="454"/>
        <end position="559"/>
    </location>
</feature>
<keyword evidence="4" id="KW-0378">Hydrolase</keyword>
<evidence type="ECO:0000256" key="5">
    <source>
        <dbReference type="ARBA" id="ARBA00022839"/>
    </source>
</evidence>
<evidence type="ECO:0000259" key="6">
    <source>
        <dbReference type="Pfam" id="PF01368"/>
    </source>
</evidence>
<dbReference type="GO" id="GO:0006310">
    <property type="term" value="P:DNA recombination"/>
    <property type="evidence" value="ECO:0007669"/>
    <property type="project" value="InterPro"/>
</dbReference>
<dbReference type="PATRIC" id="fig|1308866.3.peg.1491"/>
<dbReference type="Gene3D" id="3.90.1640.30">
    <property type="match status" value="1"/>
</dbReference>
<dbReference type="InterPro" id="IPR001667">
    <property type="entry name" value="DDH_dom"/>
</dbReference>
<accession>N4WVK1</accession>
<keyword evidence="10" id="KW-0238">DNA-binding</keyword>
<dbReference type="Gene3D" id="3.10.310.30">
    <property type="match status" value="1"/>
</dbReference>
<evidence type="ECO:0000259" key="7">
    <source>
        <dbReference type="Pfam" id="PF02272"/>
    </source>
</evidence>
<dbReference type="NCBIfam" id="TIGR00644">
    <property type="entry name" value="recJ"/>
    <property type="match status" value="1"/>
</dbReference>
<evidence type="ECO:0000256" key="1">
    <source>
        <dbReference type="ARBA" id="ARBA00005915"/>
    </source>
</evidence>
<keyword evidence="5" id="KW-0269">Exonuclease</keyword>
<dbReference type="InterPro" id="IPR038763">
    <property type="entry name" value="DHH_sf"/>
</dbReference>
<name>N4WVK1_9BACI</name>
<dbReference type="SUPFAM" id="SSF64182">
    <property type="entry name" value="DHH phosphoesterases"/>
    <property type="match status" value="1"/>
</dbReference>
<dbReference type="InterPro" id="IPR018779">
    <property type="entry name" value="RecJ_C"/>
</dbReference>
<evidence type="ECO:0000313" key="11">
    <source>
        <dbReference type="Proteomes" id="UP000012283"/>
    </source>
</evidence>
<gene>
    <name evidence="10" type="ORF">J416_07377</name>
</gene>
<evidence type="ECO:0000256" key="4">
    <source>
        <dbReference type="ARBA" id="ARBA00022801"/>
    </source>
</evidence>
<evidence type="ECO:0000313" key="10">
    <source>
        <dbReference type="EMBL" id="ENH97091.1"/>
    </source>
</evidence>
<dbReference type="STRING" id="1308866.J416_07377"/>